<dbReference type="Gene3D" id="1.20.1420.20">
    <property type="entry name" value="M75 peptidase, HXXE motif"/>
    <property type="match status" value="1"/>
</dbReference>
<gene>
    <name evidence="5" type="ORF">IQ230_05560</name>
</gene>
<evidence type="ECO:0000313" key="5">
    <source>
        <dbReference type="EMBL" id="MBE9189835.1"/>
    </source>
</evidence>
<dbReference type="PROSITE" id="PS51257">
    <property type="entry name" value="PROKAR_LIPOPROTEIN"/>
    <property type="match status" value="1"/>
</dbReference>
<feature type="signal peptide" evidence="3">
    <location>
        <begin position="1"/>
        <end position="23"/>
    </location>
</feature>
<dbReference type="RefSeq" id="WP_193931065.1">
    <property type="nucleotide sequence ID" value="NZ_CAWPMZ010000150.1"/>
</dbReference>
<evidence type="ECO:0000313" key="6">
    <source>
        <dbReference type="Proteomes" id="UP000651156"/>
    </source>
</evidence>
<keyword evidence="2 3" id="KW-0732">Signal</keyword>
<dbReference type="InterPro" id="IPR018976">
    <property type="entry name" value="Imelysin-like"/>
</dbReference>
<dbReference type="CDD" id="cd14658">
    <property type="entry name" value="Imelysin-like_IrpA"/>
    <property type="match status" value="1"/>
</dbReference>
<feature type="chain" id="PRO_5047170803" evidence="3">
    <location>
        <begin position="24"/>
        <end position="376"/>
    </location>
</feature>
<evidence type="ECO:0000256" key="1">
    <source>
        <dbReference type="ARBA" id="ARBA00004196"/>
    </source>
</evidence>
<accession>A0ABR9UQC3</accession>
<protein>
    <submittedName>
        <fullName evidence="5">Peptidase M75</fullName>
    </submittedName>
</protein>
<comment type="subcellular location">
    <subcellularLocation>
        <location evidence="1">Cell envelope</location>
    </subcellularLocation>
</comment>
<dbReference type="InterPro" id="IPR038352">
    <property type="entry name" value="Imelysin_sf"/>
</dbReference>
<dbReference type="Pfam" id="PF09375">
    <property type="entry name" value="Peptidase_M75"/>
    <property type="match status" value="1"/>
</dbReference>
<sequence length="376" mass="41192">MRFHLQQRTWVAVFAGILLSASACQNQTSTIANTTSSNTTSAASTSQFSDRQIVSDFADQVVIPTNQLFAQKAAQLSKAIDTFVRNPNEQTLAAARNAWRDARSPWEQSESFTFGPADSLGYDAALDSWPVNETDLTAVLQSNDPLTVETIQKRQDTEKGFHAIEFLLFGTENNKQISDFNQRELEYLQALGQDFSRVANELVASWTTGVEGQPAYREVLATAGESSNSNYPTLPSGAAEITQGMIDSLDEVANEKIGEPLAQKDTKLLESRFSFHTLEDLKSNVKGAENVYLGRFSDANTNGKGISNFIAQVNPDLDARIKSQFQSSMTALEKIPAPLETAMANPQAVPQIQAAQTAIDSLQQTMRQEVLPLVQN</sequence>
<organism evidence="5 6">
    <name type="scientific">Gloeocapsopsis crepidinum LEGE 06123</name>
    <dbReference type="NCBI Taxonomy" id="588587"/>
    <lineage>
        <taxon>Bacteria</taxon>
        <taxon>Bacillati</taxon>
        <taxon>Cyanobacteriota</taxon>
        <taxon>Cyanophyceae</taxon>
        <taxon>Oscillatoriophycideae</taxon>
        <taxon>Chroococcales</taxon>
        <taxon>Chroococcaceae</taxon>
        <taxon>Gloeocapsopsis</taxon>
    </lineage>
</organism>
<dbReference type="EMBL" id="JADEWN010000009">
    <property type="protein sequence ID" value="MBE9189835.1"/>
    <property type="molecule type" value="Genomic_DNA"/>
</dbReference>
<name>A0ABR9UQC3_9CHRO</name>
<feature type="domain" description="Imelysin-like" evidence="4">
    <location>
        <begin position="67"/>
        <end position="365"/>
    </location>
</feature>
<comment type="caution">
    <text evidence="5">The sequence shown here is derived from an EMBL/GenBank/DDBJ whole genome shotgun (WGS) entry which is preliminary data.</text>
</comment>
<reference evidence="5 6" key="1">
    <citation type="submission" date="2020-10" db="EMBL/GenBank/DDBJ databases">
        <authorList>
            <person name="Castelo-Branco R."/>
            <person name="Eusebio N."/>
            <person name="Adriana R."/>
            <person name="Vieira A."/>
            <person name="Brugerolle De Fraissinette N."/>
            <person name="Rezende De Castro R."/>
            <person name="Schneider M.P."/>
            <person name="Vasconcelos V."/>
            <person name="Leao P.N."/>
        </authorList>
    </citation>
    <scope>NUCLEOTIDE SEQUENCE [LARGE SCALE GENOMIC DNA]</scope>
    <source>
        <strain evidence="5 6">LEGE 06123</strain>
    </source>
</reference>
<keyword evidence="6" id="KW-1185">Reference proteome</keyword>
<dbReference type="Proteomes" id="UP000651156">
    <property type="component" value="Unassembled WGS sequence"/>
</dbReference>
<evidence type="ECO:0000256" key="3">
    <source>
        <dbReference type="SAM" id="SignalP"/>
    </source>
</evidence>
<evidence type="ECO:0000259" key="4">
    <source>
        <dbReference type="Pfam" id="PF09375"/>
    </source>
</evidence>
<dbReference type="InterPro" id="IPR034982">
    <property type="entry name" value="Imelysin-like_IrpA"/>
</dbReference>
<proteinExistence type="predicted"/>
<evidence type="ECO:0000256" key="2">
    <source>
        <dbReference type="ARBA" id="ARBA00022729"/>
    </source>
</evidence>